<proteinExistence type="predicted"/>
<accession>A0A6J6J3N4</accession>
<protein>
    <submittedName>
        <fullName evidence="1">Unannotated protein</fullName>
    </submittedName>
</protein>
<dbReference type="InterPro" id="IPR021903">
    <property type="entry name" value="DUF3515"/>
</dbReference>
<reference evidence="1" key="1">
    <citation type="submission" date="2020-05" db="EMBL/GenBank/DDBJ databases">
        <authorList>
            <person name="Chiriac C."/>
            <person name="Salcher M."/>
            <person name="Ghai R."/>
            <person name="Kavagutti S V."/>
        </authorList>
    </citation>
    <scope>NUCLEOTIDE SEQUENCE</scope>
</reference>
<organism evidence="1">
    <name type="scientific">freshwater metagenome</name>
    <dbReference type="NCBI Taxonomy" id="449393"/>
    <lineage>
        <taxon>unclassified sequences</taxon>
        <taxon>metagenomes</taxon>
        <taxon>ecological metagenomes</taxon>
    </lineage>
</organism>
<dbReference type="PROSITE" id="PS51257">
    <property type="entry name" value="PROKAR_LIPOPROTEIN"/>
    <property type="match status" value="1"/>
</dbReference>
<evidence type="ECO:0000313" key="1">
    <source>
        <dbReference type="EMBL" id="CAB4631133.1"/>
    </source>
</evidence>
<gene>
    <name evidence="1" type="ORF">UFOPK1961_00762</name>
</gene>
<dbReference type="EMBL" id="CAEZVJ010000079">
    <property type="protein sequence ID" value="CAB4631133.1"/>
    <property type="molecule type" value="Genomic_DNA"/>
</dbReference>
<dbReference type="Pfam" id="PF12028">
    <property type="entry name" value="DUF3515"/>
    <property type="match status" value="1"/>
</dbReference>
<dbReference type="AlphaFoldDB" id="A0A6J6J3N4"/>
<name>A0A6J6J3N4_9ZZZZ</name>
<sequence>MRARLLFPSLALLGLLSGCAGTVALQPADAANDPACAEVMVRVPDVVAGLERRSTNAQSTAAWGDPAAVILRCGLPDGGPSALPCFTVDNVDWLRDDANDPNFTFITYGRNPAVEVLIDSTTVSGTTALSDLALAVGTLEPLRFCVDTTDVLGN</sequence>